<dbReference type="AlphaFoldDB" id="A0AAV4VNE7"/>
<accession>A0AAV4VNE7</accession>
<evidence type="ECO:0000313" key="1">
    <source>
        <dbReference type="EMBL" id="GIY71875.1"/>
    </source>
</evidence>
<sequence length="87" mass="10186">MSKRETIKLERYQVPKIKLEKWEKTYHLQPRRELSSMLFNMVSLNCLSCCPASLVKVVRAGDFGNLVNFQNDLHYPQIPFGELAEQE</sequence>
<proteinExistence type="predicted"/>
<dbReference type="EMBL" id="BPLR01014867">
    <property type="protein sequence ID" value="GIY71875.1"/>
    <property type="molecule type" value="Genomic_DNA"/>
</dbReference>
<evidence type="ECO:0000313" key="2">
    <source>
        <dbReference type="Proteomes" id="UP001054945"/>
    </source>
</evidence>
<gene>
    <name evidence="1" type="ORF">CEXT_138551</name>
</gene>
<comment type="caution">
    <text evidence="1">The sequence shown here is derived from an EMBL/GenBank/DDBJ whole genome shotgun (WGS) entry which is preliminary data.</text>
</comment>
<keyword evidence="2" id="KW-1185">Reference proteome</keyword>
<organism evidence="1 2">
    <name type="scientific">Caerostris extrusa</name>
    <name type="common">Bark spider</name>
    <name type="synonym">Caerostris bankana</name>
    <dbReference type="NCBI Taxonomy" id="172846"/>
    <lineage>
        <taxon>Eukaryota</taxon>
        <taxon>Metazoa</taxon>
        <taxon>Ecdysozoa</taxon>
        <taxon>Arthropoda</taxon>
        <taxon>Chelicerata</taxon>
        <taxon>Arachnida</taxon>
        <taxon>Araneae</taxon>
        <taxon>Araneomorphae</taxon>
        <taxon>Entelegynae</taxon>
        <taxon>Araneoidea</taxon>
        <taxon>Araneidae</taxon>
        <taxon>Caerostris</taxon>
    </lineage>
</organism>
<reference evidence="1 2" key="1">
    <citation type="submission" date="2021-06" db="EMBL/GenBank/DDBJ databases">
        <title>Caerostris extrusa draft genome.</title>
        <authorList>
            <person name="Kono N."/>
            <person name="Arakawa K."/>
        </authorList>
    </citation>
    <scope>NUCLEOTIDE SEQUENCE [LARGE SCALE GENOMIC DNA]</scope>
</reference>
<name>A0AAV4VNE7_CAEEX</name>
<dbReference type="Proteomes" id="UP001054945">
    <property type="component" value="Unassembled WGS sequence"/>
</dbReference>
<protein>
    <submittedName>
        <fullName evidence="1">Uncharacterized protein</fullName>
    </submittedName>
</protein>